<dbReference type="Proteomes" id="UP001500506">
    <property type="component" value="Unassembled WGS sequence"/>
</dbReference>
<evidence type="ECO:0000256" key="1">
    <source>
        <dbReference type="SAM" id="Phobius"/>
    </source>
</evidence>
<feature type="transmembrane region" description="Helical" evidence="1">
    <location>
        <begin position="28"/>
        <end position="52"/>
    </location>
</feature>
<keyword evidence="1" id="KW-0472">Membrane</keyword>
<keyword evidence="1" id="KW-1133">Transmembrane helix</keyword>
<evidence type="ECO:0000313" key="2">
    <source>
        <dbReference type="EMBL" id="GAA1759868.1"/>
    </source>
</evidence>
<reference evidence="3" key="1">
    <citation type="journal article" date="2019" name="Int. J. Syst. Evol. Microbiol.">
        <title>The Global Catalogue of Microorganisms (GCM) 10K type strain sequencing project: providing services to taxonomists for standard genome sequencing and annotation.</title>
        <authorList>
            <consortium name="The Broad Institute Genomics Platform"/>
            <consortium name="The Broad Institute Genome Sequencing Center for Infectious Disease"/>
            <person name="Wu L."/>
            <person name="Ma J."/>
        </authorList>
    </citation>
    <scope>NUCLEOTIDE SEQUENCE [LARGE SCALE GENOMIC DNA]</scope>
    <source>
        <strain evidence="3">JCM 14319</strain>
    </source>
</reference>
<name>A0ABP4WPT5_9MICO</name>
<evidence type="ECO:0000313" key="3">
    <source>
        <dbReference type="Proteomes" id="UP001500506"/>
    </source>
</evidence>
<dbReference type="EMBL" id="BAAANH010000003">
    <property type="protein sequence ID" value="GAA1759868.1"/>
    <property type="molecule type" value="Genomic_DNA"/>
</dbReference>
<feature type="transmembrane region" description="Helical" evidence="1">
    <location>
        <begin position="64"/>
        <end position="84"/>
    </location>
</feature>
<protein>
    <recommendedName>
        <fullName evidence="4">Integral membrane protein</fullName>
    </recommendedName>
</protein>
<accession>A0ABP4WPT5</accession>
<keyword evidence="1" id="KW-0812">Transmembrane</keyword>
<gene>
    <name evidence="2" type="ORF">GCM10009747_18650</name>
</gene>
<feature type="transmembrane region" description="Helical" evidence="1">
    <location>
        <begin position="91"/>
        <end position="109"/>
    </location>
</feature>
<organism evidence="2 3">
    <name type="scientific">Agromyces humatus</name>
    <dbReference type="NCBI Taxonomy" id="279573"/>
    <lineage>
        <taxon>Bacteria</taxon>
        <taxon>Bacillati</taxon>
        <taxon>Actinomycetota</taxon>
        <taxon>Actinomycetes</taxon>
        <taxon>Micrococcales</taxon>
        <taxon>Microbacteriaceae</taxon>
        <taxon>Agromyces</taxon>
    </lineage>
</organism>
<sequence length="149" mass="15603">MKIGHEGERHRAVVAGVAFKIDGRRPKAVTVAAVALVAAALVNCIIAAFTIARLLGRGLDTSTVVLLCVSAGGVLLAVGVPLWIARAALRGSVGAAYWSIFLLVTLILLTTQGDPWGYIGCLLALGSMVLLWMPASREFPRSGGLPSRR</sequence>
<evidence type="ECO:0008006" key="4">
    <source>
        <dbReference type="Google" id="ProtNLM"/>
    </source>
</evidence>
<comment type="caution">
    <text evidence="2">The sequence shown here is derived from an EMBL/GenBank/DDBJ whole genome shotgun (WGS) entry which is preliminary data.</text>
</comment>
<proteinExistence type="predicted"/>
<feature type="transmembrane region" description="Helical" evidence="1">
    <location>
        <begin position="115"/>
        <end position="133"/>
    </location>
</feature>
<dbReference type="RefSeq" id="WP_232499962.1">
    <property type="nucleotide sequence ID" value="NZ_BAAANH010000003.1"/>
</dbReference>
<keyword evidence="3" id="KW-1185">Reference proteome</keyword>